<keyword evidence="4" id="KW-1185">Reference proteome</keyword>
<dbReference type="SMART" id="SM01083">
    <property type="entry name" value="Cir_N"/>
    <property type="match status" value="1"/>
</dbReference>
<sequence length="235" mass="27052">HLLGKKSWNVYNQDNIQKVNRDEAAAKALEEAEEQRMQEADAARRMQILRGETPDPLPEIDDRPAPEDAPRERRPHGSEREHRIRKKAGENETEYEMRVVQQKTLSLENKKQIVLRKPIDAPLLDASGHLDLFPREAPSKDQVKKNVEAEKELAKKKKGYEDQYTMKFSNAAGFKQSLERPWYSKNSGTDAVAEETPMKNVWGDEDPRRKQREAARMASSDPLAMMKHGAKQVRQ</sequence>
<evidence type="ECO:0000256" key="1">
    <source>
        <dbReference type="SAM" id="MobiDB-lite"/>
    </source>
</evidence>
<proteinExistence type="predicted"/>
<dbReference type="InterPro" id="IPR019339">
    <property type="entry name" value="CIR_N_dom"/>
</dbReference>
<evidence type="ECO:0000259" key="2">
    <source>
        <dbReference type="SMART" id="SM01083"/>
    </source>
</evidence>
<feature type="non-terminal residue" evidence="3">
    <location>
        <position position="1"/>
    </location>
</feature>
<dbReference type="InterPro" id="IPR039875">
    <property type="entry name" value="LENG1-like"/>
</dbReference>
<feature type="region of interest" description="Disordered" evidence="1">
    <location>
        <begin position="27"/>
        <end position="95"/>
    </location>
</feature>
<organism evidence="3 4">
    <name type="scientific">Calycina marina</name>
    <dbReference type="NCBI Taxonomy" id="1763456"/>
    <lineage>
        <taxon>Eukaryota</taxon>
        <taxon>Fungi</taxon>
        <taxon>Dikarya</taxon>
        <taxon>Ascomycota</taxon>
        <taxon>Pezizomycotina</taxon>
        <taxon>Leotiomycetes</taxon>
        <taxon>Helotiales</taxon>
        <taxon>Pezizellaceae</taxon>
        <taxon>Calycina</taxon>
    </lineage>
</organism>
<feature type="region of interest" description="Disordered" evidence="1">
    <location>
        <begin position="182"/>
        <end position="235"/>
    </location>
</feature>
<accession>A0A9P7Z9T4</accession>
<reference evidence="3" key="1">
    <citation type="journal article" date="2021" name="IMA Fungus">
        <title>Genomic characterization of three marine fungi, including Emericellopsis atlantica sp. nov. with signatures of a generalist lifestyle and marine biomass degradation.</title>
        <authorList>
            <person name="Hagestad O.C."/>
            <person name="Hou L."/>
            <person name="Andersen J.H."/>
            <person name="Hansen E.H."/>
            <person name="Altermark B."/>
            <person name="Li C."/>
            <person name="Kuhnert E."/>
            <person name="Cox R.J."/>
            <person name="Crous P.W."/>
            <person name="Spatafora J.W."/>
            <person name="Lail K."/>
            <person name="Amirebrahimi M."/>
            <person name="Lipzen A."/>
            <person name="Pangilinan J."/>
            <person name="Andreopoulos W."/>
            <person name="Hayes R.D."/>
            <person name="Ng V."/>
            <person name="Grigoriev I.V."/>
            <person name="Jackson S.A."/>
            <person name="Sutton T.D.S."/>
            <person name="Dobson A.D.W."/>
            <person name="Rama T."/>
        </authorList>
    </citation>
    <scope>NUCLEOTIDE SEQUENCE</scope>
    <source>
        <strain evidence="3">TRa3180A</strain>
    </source>
</reference>
<dbReference type="OrthoDB" id="2159131at2759"/>
<protein>
    <recommendedName>
        <fullName evidence="2">CBF1-interacting co-repressor CIR N-terminal domain-containing protein</fullName>
    </recommendedName>
</protein>
<dbReference type="Pfam" id="PF10197">
    <property type="entry name" value="Cir_N"/>
    <property type="match status" value="1"/>
</dbReference>
<comment type="caution">
    <text evidence="3">The sequence shown here is derived from an EMBL/GenBank/DDBJ whole genome shotgun (WGS) entry which is preliminary data.</text>
</comment>
<name>A0A9P7Z9T4_9HELO</name>
<feature type="compositionally biased region" description="Basic and acidic residues" evidence="1">
    <location>
        <begin position="60"/>
        <end position="90"/>
    </location>
</feature>
<feature type="non-terminal residue" evidence="3">
    <location>
        <position position="235"/>
    </location>
</feature>
<feature type="compositionally biased region" description="Basic and acidic residues" evidence="1">
    <location>
        <begin position="27"/>
        <end position="44"/>
    </location>
</feature>
<dbReference type="EMBL" id="MU253753">
    <property type="protein sequence ID" value="KAG9248213.1"/>
    <property type="molecule type" value="Genomic_DNA"/>
</dbReference>
<feature type="domain" description="CBF1-interacting co-repressor CIR N-terminal" evidence="2">
    <location>
        <begin position="7"/>
        <end position="43"/>
    </location>
</feature>
<evidence type="ECO:0000313" key="3">
    <source>
        <dbReference type="EMBL" id="KAG9248213.1"/>
    </source>
</evidence>
<feature type="compositionally biased region" description="Basic and acidic residues" evidence="1">
    <location>
        <begin position="205"/>
        <end position="215"/>
    </location>
</feature>
<dbReference type="PANTHER" id="PTHR22093:SF0">
    <property type="entry name" value="LEUKOCYTE RECEPTOR CLUSTER MEMBER 1"/>
    <property type="match status" value="1"/>
</dbReference>
<evidence type="ECO:0000313" key="4">
    <source>
        <dbReference type="Proteomes" id="UP000887226"/>
    </source>
</evidence>
<dbReference type="PANTHER" id="PTHR22093">
    <property type="entry name" value="LEUKOCYTE RECEPTOR CLUSTER LRC MEMBER 1"/>
    <property type="match status" value="1"/>
</dbReference>
<gene>
    <name evidence="3" type="ORF">BJ878DRAFT_400286</name>
</gene>
<dbReference type="AlphaFoldDB" id="A0A9P7Z9T4"/>
<dbReference type="Proteomes" id="UP000887226">
    <property type="component" value="Unassembled WGS sequence"/>
</dbReference>